<name>I0V7B6_9PSEU</name>
<dbReference type="Pfam" id="PF00144">
    <property type="entry name" value="Beta-lactamase"/>
    <property type="match status" value="1"/>
</dbReference>
<feature type="transmembrane region" description="Helical" evidence="1">
    <location>
        <begin position="443"/>
        <end position="469"/>
    </location>
</feature>
<dbReference type="OrthoDB" id="3174977at2"/>
<dbReference type="InterPro" id="IPR001466">
    <property type="entry name" value="Beta-lactam-related"/>
</dbReference>
<protein>
    <submittedName>
        <fullName evidence="4">Penicillin-binding protein, beta-lactamase class C</fullName>
    </submittedName>
</protein>
<keyword evidence="2" id="KW-0732">Signal</keyword>
<feature type="transmembrane region" description="Helical" evidence="1">
    <location>
        <begin position="371"/>
        <end position="391"/>
    </location>
</feature>
<dbReference type="Proteomes" id="UP000004691">
    <property type="component" value="Unassembled WGS sequence"/>
</dbReference>
<evidence type="ECO:0000313" key="4">
    <source>
        <dbReference type="EMBL" id="EID56019.1"/>
    </source>
</evidence>
<evidence type="ECO:0000256" key="2">
    <source>
        <dbReference type="SAM" id="SignalP"/>
    </source>
</evidence>
<dbReference type="STRING" id="882086.SacxiDRAFT_3827"/>
<feature type="transmembrane region" description="Helical" evidence="1">
    <location>
        <begin position="403"/>
        <end position="423"/>
    </location>
</feature>
<dbReference type="PANTHER" id="PTHR46825">
    <property type="entry name" value="D-ALANYL-D-ALANINE-CARBOXYPEPTIDASE/ENDOPEPTIDASE AMPH"/>
    <property type="match status" value="1"/>
</dbReference>
<feature type="chain" id="PRO_5003634807" evidence="2">
    <location>
        <begin position="26"/>
        <end position="477"/>
    </location>
</feature>
<dbReference type="InterPro" id="IPR050491">
    <property type="entry name" value="AmpC-like"/>
</dbReference>
<dbReference type="HOGENOM" id="CLU_020027_4_1_11"/>
<reference evidence="4 5" key="1">
    <citation type="submission" date="2012-01" db="EMBL/GenBank/DDBJ databases">
        <title>Improved High-Quality Draft sequence of Saccharomonospora xinjiangensis XJ-54.</title>
        <authorList>
            <consortium name="US DOE Joint Genome Institute"/>
            <person name="Lucas S."/>
            <person name="Han J."/>
            <person name="Lapidus A."/>
            <person name="Cheng J.-F."/>
            <person name="Goodwin L."/>
            <person name="Pitluck S."/>
            <person name="Peters L."/>
            <person name="Mikhailova N."/>
            <person name="Teshima H."/>
            <person name="Detter J.C."/>
            <person name="Han C."/>
            <person name="Tapia R."/>
            <person name="Land M."/>
            <person name="Hauser L."/>
            <person name="Kyrpides N."/>
            <person name="Ivanova N."/>
            <person name="Pagani I."/>
            <person name="Brambilla E.-M."/>
            <person name="Klenk H.-P."/>
            <person name="Woyke T."/>
        </authorList>
    </citation>
    <scope>NUCLEOTIDE SEQUENCE [LARGE SCALE GENOMIC DNA]</scope>
    <source>
        <strain evidence="4 5">XJ-54</strain>
    </source>
</reference>
<keyword evidence="1" id="KW-0812">Transmembrane</keyword>
<organism evidence="4 5">
    <name type="scientific">Saccharomonospora xinjiangensis XJ-54</name>
    <dbReference type="NCBI Taxonomy" id="882086"/>
    <lineage>
        <taxon>Bacteria</taxon>
        <taxon>Bacillati</taxon>
        <taxon>Actinomycetota</taxon>
        <taxon>Actinomycetes</taxon>
        <taxon>Pseudonocardiales</taxon>
        <taxon>Pseudonocardiaceae</taxon>
        <taxon>Saccharomonospora</taxon>
    </lineage>
</organism>
<proteinExistence type="predicted"/>
<dbReference type="EMBL" id="JH636049">
    <property type="protein sequence ID" value="EID56019.1"/>
    <property type="molecule type" value="Genomic_DNA"/>
</dbReference>
<dbReference type="RefSeq" id="WP_006240236.1">
    <property type="nucleotide sequence ID" value="NZ_JH636049.1"/>
</dbReference>
<evidence type="ECO:0000313" key="5">
    <source>
        <dbReference type="Proteomes" id="UP000004691"/>
    </source>
</evidence>
<keyword evidence="1" id="KW-1133">Transmembrane helix</keyword>
<dbReference type="AlphaFoldDB" id="I0V7B6"/>
<keyword evidence="5" id="KW-1185">Reference proteome</keyword>
<gene>
    <name evidence="4" type="ORF">SacxiDRAFT_3827</name>
</gene>
<dbReference type="InterPro" id="IPR012338">
    <property type="entry name" value="Beta-lactam/transpept-like"/>
</dbReference>
<dbReference type="SUPFAM" id="SSF56601">
    <property type="entry name" value="beta-lactamase/transpeptidase-like"/>
    <property type="match status" value="1"/>
</dbReference>
<keyword evidence="1" id="KW-0472">Membrane</keyword>
<dbReference type="Gene3D" id="3.40.710.10">
    <property type="entry name" value="DD-peptidase/beta-lactamase superfamily"/>
    <property type="match status" value="1"/>
</dbReference>
<evidence type="ECO:0000259" key="3">
    <source>
        <dbReference type="Pfam" id="PF00144"/>
    </source>
</evidence>
<sequence>MQRTLAVLAVAALAGGLATTPATQAAVARPSARTIDTYLAEAWESTGVPGFSAVVTHHDRVVHAAGYGHDAEGNPVTEHTPMRVASLSKSFTATAVLTLVDDGRVKLDEPVATYLPEFRMADDRAGRITVRQLLNQTSGLSDTGVDITSAEEATSLREYVAALSDGTLAADPGTRWEYCNVNYELAARVVEVAGRQPFGDYLREHVFTPLGMSRSAVDVADVVPAEGHISLFGLWWARQEPEQFLDNGGAGGVITTADDLGRWLVSQNGHGTSILAPGSLAESHRPVTDAAYAMGWGTQRIGDDDLLVHSGNLFTYTAVQAVDPETGRGFAVLVNGAGLYDDAYEVLAGLVELSRGGNPEIPGGDRQVVELVLGLLALAAVVLGVLGVLRARRWAAARAAGNRWWLGARLVGVSVPLVMFAAYPDLASVLMNGRTVTWEQLMYFALPLTVLLALSGAASAATLVARAAALRSVGSVR</sequence>
<evidence type="ECO:0000256" key="1">
    <source>
        <dbReference type="SAM" id="Phobius"/>
    </source>
</evidence>
<dbReference type="eggNOG" id="COG1680">
    <property type="taxonomic scope" value="Bacteria"/>
</dbReference>
<dbReference type="PANTHER" id="PTHR46825:SF9">
    <property type="entry name" value="BETA-LACTAMASE-RELATED DOMAIN-CONTAINING PROTEIN"/>
    <property type="match status" value="1"/>
</dbReference>
<feature type="domain" description="Beta-lactamase-related" evidence="3">
    <location>
        <begin position="36"/>
        <end position="339"/>
    </location>
</feature>
<feature type="signal peptide" evidence="2">
    <location>
        <begin position="1"/>
        <end position="25"/>
    </location>
</feature>
<accession>I0V7B6</accession>